<dbReference type="RefSeq" id="WP_207648366.1">
    <property type="nucleotide sequence ID" value="NZ_FOIF01000001.1"/>
</dbReference>
<dbReference type="EMBL" id="FOIF01000001">
    <property type="protein sequence ID" value="SES62783.1"/>
    <property type="molecule type" value="Genomic_DNA"/>
</dbReference>
<feature type="transmembrane region" description="Helical" evidence="1">
    <location>
        <begin position="157"/>
        <end position="176"/>
    </location>
</feature>
<dbReference type="AlphaFoldDB" id="A0A1H9Y244"/>
<protein>
    <recommendedName>
        <fullName evidence="4">CNNM transmembrane domain-containing protein</fullName>
    </recommendedName>
</protein>
<keyword evidence="1" id="KW-1133">Transmembrane helix</keyword>
<sequence>MKNDNLWVIRITIWTIVLAVIFTLLSQNTLSKVGVFTAFFMLFSIVFMGIIFDMIGVAATVAEPAPINAKAAKKIIGAKQALFFIRNAERVAVFCNDVIGDISGIVSGGAAAAIIFRIFGQGGESLYSVILTSIVAGITVGGKGIGKTLAIKKSTEILVFVGKIIYYIEKIFRVNLTNSKSKRRKKRV</sequence>
<gene>
    <name evidence="2" type="ORF">SAMN03080614_100185</name>
</gene>
<feature type="transmembrane region" description="Helical" evidence="1">
    <location>
        <begin position="126"/>
        <end position="145"/>
    </location>
</feature>
<evidence type="ECO:0000313" key="3">
    <source>
        <dbReference type="Proteomes" id="UP000243819"/>
    </source>
</evidence>
<evidence type="ECO:0008006" key="4">
    <source>
        <dbReference type="Google" id="ProtNLM"/>
    </source>
</evidence>
<organism evidence="2 3">
    <name type="scientific">Anaerobranca gottschalkii DSM 13577</name>
    <dbReference type="NCBI Taxonomy" id="1120990"/>
    <lineage>
        <taxon>Bacteria</taxon>
        <taxon>Bacillati</taxon>
        <taxon>Bacillota</taxon>
        <taxon>Clostridia</taxon>
        <taxon>Eubacteriales</taxon>
        <taxon>Proteinivoracaceae</taxon>
        <taxon>Anaerobranca</taxon>
    </lineage>
</organism>
<dbReference type="Proteomes" id="UP000243819">
    <property type="component" value="Unassembled WGS sequence"/>
</dbReference>
<reference evidence="3" key="1">
    <citation type="submission" date="2016-10" db="EMBL/GenBank/DDBJ databases">
        <authorList>
            <person name="Varghese N."/>
            <person name="Submissions S."/>
        </authorList>
    </citation>
    <scope>NUCLEOTIDE SEQUENCE [LARGE SCALE GENOMIC DNA]</scope>
    <source>
        <strain evidence="3">DSM 13577</strain>
    </source>
</reference>
<keyword evidence="1" id="KW-0812">Transmembrane</keyword>
<dbReference type="STRING" id="1120990.SAMN03080614_100185"/>
<feature type="transmembrane region" description="Helical" evidence="1">
    <location>
        <begin position="6"/>
        <end position="26"/>
    </location>
</feature>
<evidence type="ECO:0000313" key="2">
    <source>
        <dbReference type="EMBL" id="SES62783.1"/>
    </source>
</evidence>
<name>A0A1H9Y244_9FIRM</name>
<keyword evidence="1" id="KW-0472">Membrane</keyword>
<accession>A0A1H9Y244</accession>
<evidence type="ECO:0000256" key="1">
    <source>
        <dbReference type="SAM" id="Phobius"/>
    </source>
</evidence>
<proteinExistence type="predicted"/>
<keyword evidence="3" id="KW-1185">Reference proteome</keyword>
<feature type="transmembrane region" description="Helical" evidence="1">
    <location>
        <begin position="33"/>
        <end position="52"/>
    </location>
</feature>
<feature type="transmembrane region" description="Helical" evidence="1">
    <location>
        <begin position="98"/>
        <end position="119"/>
    </location>
</feature>